<evidence type="ECO:0000313" key="1">
    <source>
        <dbReference type="EMBL" id="QQK02568.1"/>
    </source>
</evidence>
<evidence type="ECO:0000313" key="2">
    <source>
        <dbReference type="Proteomes" id="UP000596205"/>
    </source>
</evidence>
<dbReference type="KEGG" id="bann:JFN94_16025"/>
<sequence>MAIFMVSGNRALKAAAVAAARVAHSPRPAGADMMLRRRAPWCLFNRLLRSAAIGAGLIRRRFRAMPPGALLCRIKHVFPDSTVSPTRFTQLLLQSE</sequence>
<organism evidence="1 2">
    <name type="scientific">Burkholderia anthina</name>
    <dbReference type="NCBI Taxonomy" id="179879"/>
    <lineage>
        <taxon>Bacteria</taxon>
        <taxon>Pseudomonadati</taxon>
        <taxon>Pseudomonadota</taxon>
        <taxon>Betaproteobacteria</taxon>
        <taxon>Burkholderiales</taxon>
        <taxon>Burkholderiaceae</taxon>
        <taxon>Burkholderia</taxon>
        <taxon>Burkholderia cepacia complex</taxon>
    </lineage>
</organism>
<proteinExistence type="predicted"/>
<dbReference type="RefSeq" id="WP_124828211.1">
    <property type="nucleotide sequence ID" value="NZ_CADEPR010000010.1"/>
</dbReference>
<dbReference type="Proteomes" id="UP000596205">
    <property type="component" value="Chromosome 1"/>
</dbReference>
<protein>
    <submittedName>
        <fullName evidence="1">Uncharacterized protein</fullName>
    </submittedName>
</protein>
<accession>A0A7T7AHB3</accession>
<reference evidence="1 2" key="1">
    <citation type="submission" date="2020-12" db="EMBL/GenBank/DDBJ databases">
        <title>Complete genome sequence of Burkholderia anthina BJQ0011.</title>
        <authorList>
            <person name="Xu Y."/>
        </authorList>
    </citation>
    <scope>NUCLEOTIDE SEQUENCE [LARGE SCALE GENOMIC DNA]</scope>
    <source>
        <strain evidence="1 2">BJQ0011</strain>
    </source>
</reference>
<dbReference type="EMBL" id="CP066769">
    <property type="protein sequence ID" value="QQK02568.1"/>
    <property type="molecule type" value="Genomic_DNA"/>
</dbReference>
<name>A0A7T7AHB3_9BURK</name>
<dbReference type="AlphaFoldDB" id="A0A7T7AHB3"/>
<gene>
    <name evidence="1" type="ORF">JFN94_16025</name>
</gene>